<keyword evidence="3" id="KW-1185">Reference proteome</keyword>
<dbReference type="Proteomes" id="UP000295560">
    <property type="component" value="Unassembled WGS sequence"/>
</dbReference>
<organism evidence="2 3">
    <name type="scientific">Pseudonocardia endophytica</name>
    <dbReference type="NCBI Taxonomy" id="401976"/>
    <lineage>
        <taxon>Bacteria</taxon>
        <taxon>Bacillati</taxon>
        <taxon>Actinomycetota</taxon>
        <taxon>Actinomycetes</taxon>
        <taxon>Pseudonocardiales</taxon>
        <taxon>Pseudonocardiaceae</taxon>
        <taxon>Pseudonocardia</taxon>
    </lineage>
</organism>
<feature type="transmembrane region" description="Helical" evidence="1">
    <location>
        <begin position="109"/>
        <end position="127"/>
    </location>
</feature>
<keyword evidence="1" id="KW-0472">Membrane</keyword>
<protein>
    <submittedName>
        <fullName evidence="2">Putative cobalt transporter subunit CbtA</fullName>
    </submittedName>
</protein>
<keyword evidence="1" id="KW-1133">Transmembrane helix</keyword>
<evidence type="ECO:0000313" key="2">
    <source>
        <dbReference type="EMBL" id="TCK25664.1"/>
    </source>
</evidence>
<name>A0A4R1HSN5_PSEEN</name>
<sequence>MVKALVLRGAGVGALAGLLAFVFARIFAEPVIQAAIDYESARDDAKNALAVAAGQAPETADPEIFSRAVQGNIGIGVGMVFFGVAIGLLYATAYSMAYGRTGEIRPRQLALLVAAGGFLTFFLVPFVKYPANPPSIGNPDTIGPRSGLYLVMVVTSVVVLLLAVWLGQRLQARLGTWNAALLAGLAFVVVTGVVMALLPALGELSANAQTTPAGVFTETPQPLTTATGAIAFPGFDPDLLYRFRLYSVIAQVILWGALGLGFAPLADRVFGAHGRPSQKDMATIS</sequence>
<gene>
    <name evidence="2" type="ORF">EV378_1481</name>
</gene>
<evidence type="ECO:0000256" key="1">
    <source>
        <dbReference type="SAM" id="Phobius"/>
    </source>
</evidence>
<feature type="transmembrane region" description="Helical" evidence="1">
    <location>
        <begin position="73"/>
        <end position="97"/>
    </location>
</feature>
<dbReference type="OrthoDB" id="6851830at2"/>
<feature type="transmembrane region" description="Helical" evidence="1">
    <location>
        <begin position="245"/>
        <end position="266"/>
    </location>
</feature>
<evidence type="ECO:0000313" key="3">
    <source>
        <dbReference type="Proteomes" id="UP000295560"/>
    </source>
</evidence>
<keyword evidence="1" id="KW-0812">Transmembrane</keyword>
<feature type="transmembrane region" description="Helical" evidence="1">
    <location>
        <begin position="179"/>
        <end position="201"/>
    </location>
</feature>
<dbReference type="RefSeq" id="WP_132422064.1">
    <property type="nucleotide sequence ID" value="NZ_SMFZ01000001.1"/>
</dbReference>
<comment type="caution">
    <text evidence="2">The sequence shown here is derived from an EMBL/GenBank/DDBJ whole genome shotgun (WGS) entry which is preliminary data.</text>
</comment>
<proteinExistence type="predicted"/>
<feature type="transmembrane region" description="Helical" evidence="1">
    <location>
        <begin position="147"/>
        <end position="167"/>
    </location>
</feature>
<accession>A0A4R1HSN5</accession>
<dbReference type="InterPro" id="IPR012666">
    <property type="entry name" value="CbtA_put"/>
</dbReference>
<reference evidence="2 3" key="1">
    <citation type="submission" date="2019-03" db="EMBL/GenBank/DDBJ databases">
        <title>Sequencing the genomes of 1000 actinobacteria strains.</title>
        <authorList>
            <person name="Klenk H.-P."/>
        </authorList>
    </citation>
    <scope>NUCLEOTIDE SEQUENCE [LARGE SCALE GENOMIC DNA]</scope>
    <source>
        <strain evidence="2 3">DSM 44969</strain>
    </source>
</reference>
<dbReference type="Pfam" id="PF09490">
    <property type="entry name" value="CbtA"/>
    <property type="match status" value="1"/>
</dbReference>
<dbReference type="EMBL" id="SMFZ01000001">
    <property type="protein sequence ID" value="TCK25664.1"/>
    <property type="molecule type" value="Genomic_DNA"/>
</dbReference>
<dbReference type="AlphaFoldDB" id="A0A4R1HSN5"/>